<keyword evidence="3" id="KW-1185">Reference proteome</keyword>
<proteinExistence type="predicted"/>
<evidence type="ECO:0000313" key="2">
    <source>
        <dbReference type="EMBL" id="CAK0860518.1"/>
    </source>
</evidence>
<gene>
    <name evidence="2" type="ORF">PCOR1329_LOCUS49462</name>
</gene>
<reference evidence="2" key="1">
    <citation type="submission" date="2023-10" db="EMBL/GenBank/DDBJ databases">
        <authorList>
            <person name="Chen Y."/>
            <person name="Shah S."/>
            <person name="Dougan E. K."/>
            <person name="Thang M."/>
            <person name="Chan C."/>
        </authorList>
    </citation>
    <scope>NUCLEOTIDE SEQUENCE [LARGE SCALE GENOMIC DNA]</scope>
</reference>
<sequence length="89" mass="8935">AEREASSGDAVPPAETVKSAALQWLDKAVDQMDTEALRGSGTAGEPQTDATASTRGSEACCESNSESPGPEDTAPGTGDAKEPSPAEAE</sequence>
<dbReference type="Proteomes" id="UP001189429">
    <property type="component" value="Unassembled WGS sequence"/>
</dbReference>
<feature type="region of interest" description="Disordered" evidence="1">
    <location>
        <begin position="32"/>
        <end position="89"/>
    </location>
</feature>
<organism evidence="2 3">
    <name type="scientific">Prorocentrum cordatum</name>
    <dbReference type="NCBI Taxonomy" id="2364126"/>
    <lineage>
        <taxon>Eukaryota</taxon>
        <taxon>Sar</taxon>
        <taxon>Alveolata</taxon>
        <taxon>Dinophyceae</taxon>
        <taxon>Prorocentrales</taxon>
        <taxon>Prorocentraceae</taxon>
        <taxon>Prorocentrum</taxon>
    </lineage>
</organism>
<feature type="non-terminal residue" evidence="2">
    <location>
        <position position="1"/>
    </location>
</feature>
<comment type="caution">
    <text evidence="2">The sequence shown here is derived from an EMBL/GenBank/DDBJ whole genome shotgun (WGS) entry which is preliminary data.</text>
</comment>
<name>A0ABN9UL98_9DINO</name>
<dbReference type="EMBL" id="CAUYUJ010015987">
    <property type="protein sequence ID" value="CAK0860518.1"/>
    <property type="molecule type" value="Genomic_DNA"/>
</dbReference>
<protein>
    <submittedName>
        <fullName evidence="2">Uncharacterized protein</fullName>
    </submittedName>
</protein>
<feature type="compositionally biased region" description="Polar residues" evidence="1">
    <location>
        <begin position="48"/>
        <end position="67"/>
    </location>
</feature>
<evidence type="ECO:0000256" key="1">
    <source>
        <dbReference type="SAM" id="MobiDB-lite"/>
    </source>
</evidence>
<evidence type="ECO:0000313" key="3">
    <source>
        <dbReference type="Proteomes" id="UP001189429"/>
    </source>
</evidence>
<feature type="non-terminal residue" evidence="2">
    <location>
        <position position="89"/>
    </location>
</feature>
<feature type="compositionally biased region" description="Basic and acidic residues" evidence="1">
    <location>
        <begin position="79"/>
        <end position="89"/>
    </location>
</feature>
<accession>A0ABN9UL98</accession>